<dbReference type="SMART" id="SM00342">
    <property type="entry name" value="HTH_ARAC"/>
    <property type="match status" value="1"/>
</dbReference>
<reference evidence="5 6" key="1">
    <citation type="submission" date="2023-06" db="EMBL/GenBank/DDBJ databases">
        <title>Actinomycetospora Odt1-22.</title>
        <authorList>
            <person name="Supong K."/>
        </authorList>
    </citation>
    <scope>NUCLEOTIDE SEQUENCE [LARGE SCALE GENOMIC DNA]</scope>
    <source>
        <strain evidence="5 6">Odt1-22</strain>
    </source>
</reference>
<dbReference type="SUPFAM" id="SSF46689">
    <property type="entry name" value="Homeodomain-like"/>
    <property type="match status" value="1"/>
</dbReference>
<evidence type="ECO:0000256" key="1">
    <source>
        <dbReference type="ARBA" id="ARBA00023015"/>
    </source>
</evidence>
<name>A0ABT7M616_9PSEU</name>
<dbReference type="PANTHER" id="PTHR46796:SF12">
    <property type="entry name" value="HTH-TYPE DNA-BINDING TRANSCRIPTIONAL ACTIVATOR EUTR"/>
    <property type="match status" value="1"/>
</dbReference>
<keyword evidence="3" id="KW-0804">Transcription</keyword>
<dbReference type="RefSeq" id="WP_286052357.1">
    <property type="nucleotide sequence ID" value="NZ_JASVWF010000002.1"/>
</dbReference>
<dbReference type="Gene3D" id="1.10.10.60">
    <property type="entry name" value="Homeodomain-like"/>
    <property type="match status" value="1"/>
</dbReference>
<keyword evidence="6" id="KW-1185">Reference proteome</keyword>
<comment type="caution">
    <text evidence="5">The sequence shown here is derived from an EMBL/GenBank/DDBJ whole genome shotgun (WGS) entry which is preliminary data.</text>
</comment>
<evidence type="ECO:0000256" key="3">
    <source>
        <dbReference type="ARBA" id="ARBA00023163"/>
    </source>
</evidence>
<keyword evidence="1" id="KW-0805">Transcription regulation</keyword>
<keyword evidence="2" id="KW-0238">DNA-binding</keyword>
<evidence type="ECO:0000313" key="5">
    <source>
        <dbReference type="EMBL" id="MDL5156111.1"/>
    </source>
</evidence>
<dbReference type="InterPro" id="IPR009057">
    <property type="entry name" value="Homeodomain-like_sf"/>
</dbReference>
<evidence type="ECO:0000256" key="2">
    <source>
        <dbReference type="ARBA" id="ARBA00023125"/>
    </source>
</evidence>
<accession>A0ABT7M616</accession>
<dbReference type="InterPro" id="IPR018060">
    <property type="entry name" value="HTH_AraC"/>
</dbReference>
<gene>
    <name evidence="5" type="ORF">QRT03_09105</name>
</gene>
<feature type="domain" description="HTH araC/xylS-type" evidence="4">
    <location>
        <begin position="225"/>
        <end position="326"/>
    </location>
</feature>
<dbReference type="Pfam" id="PF14525">
    <property type="entry name" value="AraC_binding_2"/>
    <property type="match status" value="1"/>
</dbReference>
<organism evidence="5 6">
    <name type="scientific">Actinomycetospora termitidis</name>
    <dbReference type="NCBI Taxonomy" id="3053470"/>
    <lineage>
        <taxon>Bacteria</taxon>
        <taxon>Bacillati</taxon>
        <taxon>Actinomycetota</taxon>
        <taxon>Actinomycetes</taxon>
        <taxon>Pseudonocardiales</taxon>
        <taxon>Pseudonocardiaceae</taxon>
        <taxon>Actinomycetospora</taxon>
    </lineage>
</organism>
<dbReference type="PANTHER" id="PTHR46796">
    <property type="entry name" value="HTH-TYPE TRANSCRIPTIONAL ACTIVATOR RHAS-RELATED"/>
    <property type="match status" value="1"/>
</dbReference>
<proteinExistence type="predicted"/>
<protein>
    <submittedName>
        <fullName evidence="5">AraC family transcriptional regulator</fullName>
    </submittedName>
</protein>
<evidence type="ECO:0000313" key="6">
    <source>
        <dbReference type="Proteomes" id="UP001231924"/>
    </source>
</evidence>
<sequence length="326" mass="35645">MAGVAEPLAQYPVMNTADVDEARHVITEVYVPHELDSAGGRPLDARLNSVASERLTLGYLVYGAEASLDLPPLERCYHVNLTLRGRTEVTRRAGKDHVITEGGRSGAVLLPGEASTVRWAPEAAQFAMKFPRGPLEEHLGGLLGRSVHHPVAFDVSMDLSTGPGAALMAAVRLLQTEVDRPGGMALLARAQLETYVMTALLFGVPHQYSDALRTPRAEDRPTIMRRSIDYIEAHAHEAMSVPQLARHVGVSTRTLQVTFARNLGVSPSEYIRDTRLSRVHAELAAAHPGDTSVTARAAAWGFLHPGRFSEQYRHKYGELPSETLRR</sequence>
<dbReference type="InterPro" id="IPR050204">
    <property type="entry name" value="AraC_XylS_family_regulators"/>
</dbReference>
<dbReference type="InterPro" id="IPR035418">
    <property type="entry name" value="AraC-bd_2"/>
</dbReference>
<dbReference type="Pfam" id="PF12833">
    <property type="entry name" value="HTH_18"/>
    <property type="match status" value="1"/>
</dbReference>
<dbReference type="Proteomes" id="UP001231924">
    <property type="component" value="Unassembled WGS sequence"/>
</dbReference>
<dbReference type="EMBL" id="JASVWF010000002">
    <property type="protein sequence ID" value="MDL5156111.1"/>
    <property type="molecule type" value="Genomic_DNA"/>
</dbReference>
<dbReference type="PROSITE" id="PS01124">
    <property type="entry name" value="HTH_ARAC_FAMILY_2"/>
    <property type="match status" value="1"/>
</dbReference>
<evidence type="ECO:0000259" key="4">
    <source>
        <dbReference type="PROSITE" id="PS01124"/>
    </source>
</evidence>